<evidence type="ECO:0000313" key="2">
    <source>
        <dbReference type="EMBL" id="KAJ6030521.1"/>
    </source>
</evidence>
<evidence type="ECO:0000256" key="1">
    <source>
        <dbReference type="SAM" id="MobiDB-lite"/>
    </source>
</evidence>
<reference evidence="2" key="2">
    <citation type="submission" date="2023-01" db="EMBL/GenBank/DDBJ databases">
        <authorList>
            <person name="Petersen C."/>
        </authorList>
    </citation>
    <scope>NUCLEOTIDE SEQUENCE</scope>
    <source>
        <strain evidence="2">IBT 15450</strain>
    </source>
</reference>
<dbReference type="Proteomes" id="UP001219568">
    <property type="component" value="Unassembled WGS sequence"/>
</dbReference>
<dbReference type="EMBL" id="JAQJZL010000014">
    <property type="protein sequence ID" value="KAJ6030521.1"/>
    <property type="molecule type" value="Genomic_DNA"/>
</dbReference>
<evidence type="ECO:0000313" key="3">
    <source>
        <dbReference type="Proteomes" id="UP001219568"/>
    </source>
</evidence>
<proteinExistence type="predicted"/>
<feature type="region of interest" description="Disordered" evidence="1">
    <location>
        <begin position="91"/>
        <end position="187"/>
    </location>
</feature>
<sequence>MVQRPGWERGVSAFCGGWDWVETGSPFLVTDGTSPDGRQTSTLNIWNNEWGYERESSFLVTGGIADWTSTGIDTQHKHRQASLQALALRTVSQPPSLSTSQVQHQHPKSNINIPSPTSTSQVQHQHPKSNINIPSPTSTSQVQHQHPKSNINIPSPTSTSQVQHQHPKSNINIPSPTSTSQVQHQHPKSNINILLHPSYPSTFFNPL</sequence>
<accession>A0AAD6N535</accession>
<keyword evidence="3" id="KW-1185">Reference proteome</keyword>
<dbReference type="AlphaFoldDB" id="A0AAD6N535"/>
<organism evidence="2 3">
    <name type="scientific">Penicillium canescens</name>
    <dbReference type="NCBI Taxonomy" id="5083"/>
    <lineage>
        <taxon>Eukaryota</taxon>
        <taxon>Fungi</taxon>
        <taxon>Dikarya</taxon>
        <taxon>Ascomycota</taxon>
        <taxon>Pezizomycotina</taxon>
        <taxon>Eurotiomycetes</taxon>
        <taxon>Eurotiomycetidae</taxon>
        <taxon>Eurotiales</taxon>
        <taxon>Aspergillaceae</taxon>
        <taxon>Penicillium</taxon>
    </lineage>
</organism>
<protein>
    <submittedName>
        <fullName evidence="2">Uncharacterized protein</fullName>
    </submittedName>
</protein>
<name>A0AAD6N535_PENCN</name>
<comment type="caution">
    <text evidence="2">The sequence shown here is derived from an EMBL/GenBank/DDBJ whole genome shotgun (WGS) entry which is preliminary data.</text>
</comment>
<reference evidence="2" key="1">
    <citation type="journal article" date="2023" name="IMA Fungus">
        <title>Comparative genomic study of the Penicillium genus elucidates a diverse pangenome and 15 lateral gene transfer events.</title>
        <authorList>
            <person name="Petersen C."/>
            <person name="Sorensen T."/>
            <person name="Nielsen M.R."/>
            <person name="Sondergaard T.E."/>
            <person name="Sorensen J.L."/>
            <person name="Fitzpatrick D.A."/>
            <person name="Frisvad J.C."/>
            <person name="Nielsen K.L."/>
        </authorList>
    </citation>
    <scope>NUCLEOTIDE SEQUENCE</scope>
    <source>
        <strain evidence="2">IBT 15450</strain>
    </source>
</reference>
<gene>
    <name evidence="2" type="ORF">N7460_010787</name>
</gene>